<feature type="domain" description="N-terminal" evidence="2">
    <location>
        <begin position="31"/>
        <end position="118"/>
    </location>
</feature>
<comment type="caution">
    <text evidence="3">The sequence shown here is derived from an EMBL/GenBank/DDBJ whole genome shotgun (WGS) entry which is preliminary data.</text>
</comment>
<feature type="compositionally biased region" description="Basic and acidic residues" evidence="1">
    <location>
        <begin position="257"/>
        <end position="276"/>
    </location>
</feature>
<dbReference type="GO" id="GO:0003697">
    <property type="term" value="F:single-stranded DNA binding"/>
    <property type="evidence" value="ECO:0007669"/>
    <property type="project" value="InterPro"/>
</dbReference>
<keyword evidence="4" id="KW-1185">Reference proteome</keyword>
<sequence length="297" mass="34108">MAKEQERKSWEQMNNAEKKESFDKYAKFKLFEAHKTTKADWQKDMSKKEVDNTIPYNALTGRTYSRETSMLLRAEMAIKGYNKAQFVTMEQGNAMGGVLKLKHDEQTGEILKTKNGKDARVDGVKMLYIANYEMRPKIDKDGKEVTAVVKDKDGNIKIDENTKKPLTYVVKEKIPIEPRLETRTLYHVSQFDGLDESKVKDRDLTAVHNYRETAKSQAYEVKVDYGKTLGISGNLEKQLNNLTLAQIKGVDYFNPAKRLDMSKEENKTISKEEDKAKGKKSTKKKTKEKDNSLDQGR</sequence>
<evidence type="ECO:0000256" key="1">
    <source>
        <dbReference type="SAM" id="MobiDB-lite"/>
    </source>
</evidence>
<organism evidence="3 4">
    <name type="scientific">Campylobacter blaseri</name>
    <dbReference type="NCBI Taxonomy" id="2042961"/>
    <lineage>
        <taxon>Bacteria</taxon>
        <taxon>Pseudomonadati</taxon>
        <taxon>Campylobacterota</taxon>
        <taxon>Epsilonproteobacteria</taxon>
        <taxon>Campylobacterales</taxon>
        <taxon>Campylobacteraceae</taxon>
        <taxon>Campylobacter</taxon>
    </lineage>
</organism>
<accession>A0A2P8QYB7</accession>
<gene>
    <name evidence="3" type="ORF">CQ405_09015</name>
</gene>
<evidence type="ECO:0000313" key="4">
    <source>
        <dbReference type="Proteomes" id="UP000240535"/>
    </source>
</evidence>
<dbReference type="OrthoDB" id="5353254at2"/>
<evidence type="ECO:0000313" key="3">
    <source>
        <dbReference type="EMBL" id="PSM51247.1"/>
    </source>
</evidence>
<dbReference type="AlphaFoldDB" id="A0A2P8QYB7"/>
<dbReference type="EMBL" id="PDHH01000010">
    <property type="protein sequence ID" value="PSM51247.1"/>
    <property type="molecule type" value="Genomic_DNA"/>
</dbReference>
<feature type="region of interest" description="Disordered" evidence="1">
    <location>
        <begin position="257"/>
        <end position="297"/>
    </location>
</feature>
<dbReference type="Pfam" id="PF08401">
    <property type="entry name" value="ArdcN"/>
    <property type="match status" value="1"/>
</dbReference>
<feature type="compositionally biased region" description="Basic residues" evidence="1">
    <location>
        <begin position="277"/>
        <end position="286"/>
    </location>
</feature>
<dbReference type="Proteomes" id="UP000240535">
    <property type="component" value="Unassembled WGS sequence"/>
</dbReference>
<protein>
    <recommendedName>
        <fullName evidence="2">N-terminal domain-containing protein</fullName>
    </recommendedName>
</protein>
<feature type="compositionally biased region" description="Basic and acidic residues" evidence="1">
    <location>
        <begin position="287"/>
        <end position="297"/>
    </location>
</feature>
<evidence type="ECO:0000259" key="2">
    <source>
        <dbReference type="Pfam" id="PF08401"/>
    </source>
</evidence>
<dbReference type="RefSeq" id="WP_106872874.1">
    <property type="nucleotide sequence ID" value="NZ_CP053841.1"/>
</dbReference>
<dbReference type="InterPro" id="IPR013610">
    <property type="entry name" value="ArdC_N"/>
</dbReference>
<reference evidence="4" key="1">
    <citation type="submission" date="2017-10" db="EMBL/GenBank/DDBJ databases">
        <title>Campylobacter species from seals.</title>
        <authorList>
            <person name="Gilbert M.J."/>
            <person name="Zomer A.L."/>
            <person name="Timmerman A.J."/>
            <person name="Duim B."/>
            <person name="Wagenaar J.A."/>
        </authorList>
    </citation>
    <scope>NUCLEOTIDE SEQUENCE [LARGE SCALE GENOMIC DNA]</scope>
    <source>
        <strain evidence="4">17S00004-5</strain>
    </source>
</reference>
<proteinExistence type="predicted"/>
<name>A0A2P8QYB7_9BACT</name>